<dbReference type="InterPro" id="IPR037066">
    <property type="entry name" value="Plug_dom_sf"/>
</dbReference>
<feature type="domain" description="TonB-dependent receptor-like beta-barrel" evidence="15">
    <location>
        <begin position="281"/>
        <end position="670"/>
    </location>
</feature>
<dbReference type="Pfam" id="PF07715">
    <property type="entry name" value="Plug"/>
    <property type="match status" value="1"/>
</dbReference>
<evidence type="ECO:0000313" key="18">
    <source>
        <dbReference type="Proteomes" id="UP000317550"/>
    </source>
</evidence>
<evidence type="ECO:0000256" key="8">
    <source>
        <dbReference type="ARBA" id="ARBA00023136"/>
    </source>
</evidence>
<dbReference type="InterPro" id="IPR012910">
    <property type="entry name" value="Plug_dom"/>
</dbReference>
<evidence type="ECO:0000313" key="17">
    <source>
        <dbReference type="EMBL" id="QDQ25256.1"/>
    </source>
</evidence>
<evidence type="ECO:0000256" key="10">
    <source>
        <dbReference type="ARBA" id="ARBA00023237"/>
    </source>
</evidence>
<accession>A0A516SAS7</accession>
<dbReference type="InterPro" id="IPR000531">
    <property type="entry name" value="Beta-barrel_TonB"/>
</dbReference>
<dbReference type="InterPro" id="IPR039426">
    <property type="entry name" value="TonB-dep_rcpt-like"/>
</dbReference>
<evidence type="ECO:0000256" key="9">
    <source>
        <dbReference type="ARBA" id="ARBA00023170"/>
    </source>
</evidence>
<dbReference type="EMBL" id="CP041730">
    <property type="protein sequence ID" value="QDQ25256.1"/>
    <property type="molecule type" value="Genomic_DNA"/>
</dbReference>
<comment type="similarity">
    <text evidence="2 11 12">Belongs to the TonB-dependent receptor family.</text>
</comment>
<dbReference type="KEGG" id="cari:FNU76_02190"/>
<dbReference type="Proteomes" id="UP000317550">
    <property type="component" value="Chromosome"/>
</dbReference>
<dbReference type="AlphaFoldDB" id="A0A516SAS7"/>
<keyword evidence="6 14" id="KW-0732">Signal</keyword>
<keyword evidence="3 11" id="KW-0813">Transport</keyword>
<evidence type="ECO:0000256" key="11">
    <source>
        <dbReference type="PROSITE-ProRule" id="PRU01360"/>
    </source>
</evidence>
<gene>
    <name evidence="17" type="ORF">FNU76_02190</name>
</gene>
<feature type="signal peptide" evidence="14">
    <location>
        <begin position="1"/>
        <end position="30"/>
    </location>
</feature>
<keyword evidence="8 11" id="KW-0472">Membrane</keyword>
<evidence type="ECO:0000256" key="3">
    <source>
        <dbReference type="ARBA" id="ARBA00022448"/>
    </source>
</evidence>
<evidence type="ECO:0000256" key="4">
    <source>
        <dbReference type="ARBA" id="ARBA00022452"/>
    </source>
</evidence>
<keyword evidence="9 17" id="KW-0675">Receptor</keyword>
<evidence type="ECO:0000256" key="2">
    <source>
        <dbReference type="ARBA" id="ARBA00009810"/>
    </source>
</evidence>
<dbReference type="GO" id="GO:0044718">
    <property type="term" value="P:siderophore transmembrane transport"/>
    <property type="evidence" value="ECO:0007669"/>
    <property type="project" value="TreeGrafter"/>
</dbReference>
<reference evidence="18" key="1">
    <citation type="submission" date="2019-07" db="EMBL/GenBank/DDBJ databases">
        <title>Chitinimonas sp. nov., isolated from Ny-Alesund, arctica soil.</title>
        <authorList>
            <person name="Xu Q."/>
            <person name="Peng F."/>
        </authorList>
    </citation>
    <scope>NUCLEOTIDE SEQUENCE [LARGE SCALE GENOMIC DNA]</scope>
    <source>
        <strain evidence="18">R3-44</strain>
    </source>
</reference>
<dbReference type="OrthoDB" id="5332150at2"/>
<dbReference type="PROSITE" id="PS52016">
    <property type="entry name" value="TONB_DEPENDENT_REC_3"/>
    <property type="match status" value="1"/>
</dbReference>
<keyword evidence="10 11" id="KW-0998">Cell outer membrane</keyword>
<comment type="subcellular location">
    <subcellularLocation>
        <location evidence="1 11">Cell outer membrane</location>
        <topology evidence="1 11">Multi-pass membrane protein</topology>
    </subcellularLocation>
</comment>
<evidence type="ECO:0000259" key="16">
    <source>
        <dbReference type="Pfam" id="PF07715"/>
    </source>
</evidence>
<dbReference type="PANTHER" id="PTHR30069">
    <property type="entry name" value="TONB-DEPENDENT OUTER MEMBRANE RECEPTOR"/>
    <property type="match status" value="1"/>
</dbReference>
<evidence type="ECO:0000256" key="7">
    <source>
        <dbReference type="ARBA" id="ARBA00023077"/>
    </source>
</evidence>
<proteinExistence type="inferred from homology"/>
<dbReference type="PANTHER" id="PTHR30069:SF29">
    <property type="entry name" value="HEMOGLOBIN AND HEMOGLOBIN-HAPTOGLOBIN-BINDING PROTEIN 1-RELATED"/>
    <property type="match status" value="1"/>
</dbReference>
<evidence type="ECO:0000256" key="12">
    <source>
        <dbReference type="RuleBase" id="RU003357"/>
    </source>
</evidence>
<keyword evidence="4 11" id="KW-1134">Transmembrane beta strand</keyword>
<name>A0A516SAS7_9NEIS</name>
<evidence type="ECO:0000256" key="14">
    <source>
        <dbReference type="SAM" id="SignalP"/>
    </source>
</evidence>
<dbReference type="GO" id="GO:0015344">
    <property type="term" value="F:siderophore uptake transmembrane transporter activity"/>
    <property type="evidence" value="ECO:0007669"/>
    <property type="project" value="TreeGrafter"/>
</dbReference>
<evidence type="ECO:0000256" key="13">
    <source>
        <dbReference type="SAM" id="MobiDB-lite"/>
    </source>
</evidence>
<dbReference type="InterPro" id="IPR036942">
    <property type="entry name" value="Beta-barrel_TonB_sf"/>
</dbReference>
<feature type="compositionally biased region" description="Polar residues" evidence="13">
    <location>
        <begin position="594"/>
        <end position="607"/>
    </location>
</feature>
<keyword evidence="18" id="KW-1185">Reference proteome</keyword>
<keyword evidence="5 11" id="KW-0812">Transmembrane</keyword>
<sequence>MVHSRRTTMKRWPYSQISLLVALTCGYGAAAEMEEEDMALAYGDKRFVSIATGSAQPVSRAPAVASVITAAEIEAMGAIDLDQVLETVPGMHINRSSQVGSPVYVIRGIQSDTNNRVLLLVNGIPMTSVFTGDPGSVSVGQPLENVSRIEVIRGPGSALYGADAFAGVINIVTKTATEIGGHRLGARGGSFGTGAAWWLYGGNVGAMQVAAYLSAGRTDGARRTVEIDNQTPLDGLFGTRISYAPGPTEYGHKDIDAAIDLSQGKWRLRTAYKWRDKVGTGTGVASALDPAGHGSNKRLTADLNYEDKQFSPDWEISAQLAHMYMSQQTNLVLFPPGAFGGAFPDGMRGTPGTKLRRTRVGGTAVYTGWTNHRLRLGMGWEKNDLFDVHETKNFNFAFVPGVGNVPVPTGGMIDVSNVASFQLPHKRTLRYLFAQDEWQLAKDLFLTAGVRRDHYSDFGSTTNPRLALVWEAAFNLTAKLLYSRAFRAPSFSELYNVNNPVQLGYINTKPEKLDSLEAAVNWQVRSNTQLNLSLFRYQMKDIIRFLPNSDPITGATAGNSGRQKGHGFELETVWDASRTVRVSGHYAWQRSTDKTSQTDAGNAPRQQLSAQGDWRFSDNWRLAGRVNRVADRRRQAGDNRPAVPDYTSTDLTLSYGNSRSAWDMSLIARNIFNSDIREPSQAPGLIPRDYPQAGRAWFLQLQRRL</sequence>
<keyword evidence="7 12" id="KW-0798">TonB box</keyword>
<evidence type="ECO:0000256" key="1">
    <source>
        <dbReference type="ARBA" id="ARBA00004571"/>
    </source>
</evidence>
<dbReference type="GO" id="GO:0009279">
    <property type="term" value="C:cell outer membrane"/>
    <property type="evidence" value="ECO:0007669"/>
    <property type="project" value="UniProtKB-SubCell"/>
</dbReference>
<evidence type="ECO:0000256" key="5">
    <source>
        <dbReference type="ARBA" id="ARBA00022692"/>
    </source>
</evidence>
<dbReference type="CDD" id="cd01347">
    <property type="entry name" value="ligand_gated_channel"/>
    <property type="match status" value="1"/>
</dbReference>
<evidence type="ECO:0000256" key="6">
    <source>
        <dbReference type="ARBA" id="ARBA00022729"/>
    </source>
</evidence>
<organism evidence="17 18">
    <name type="scientific">Chitinimonas arctica</name>
    <dbReference type="NCBI Taxonomy" id="2594795"/>
    <lineage>
        <taxon>Bacteria</taxon>
        <taxon>Pseudomonadati</taxon>
        <taxon>Pseudomonadota</taxon>
        <taxon>Betaproteobacteria</taxon>
        <taxon>Neisseriales</taxon>
        <taxon>Chitinibacteraceae</taxon>
        <taxon>Chitinimonas</taxon>
    </lineage>
</organism>
<evidence type="ECO:0000259" key="15">
    <source>
        <dbReference type="Pfam" id="PF00593"/>
    </source>
</evidence>
<protein>
    <submittedName>
        <fullName evidence="17">TonB-dependent receptor</fullName>
    </submittedName>
</protein>
<feature type="region of interest" description="Disordered" evidence="13">
    <location>
        <begin position="588"/>
        <end position="607"/>
    </location>
</feature>
<dbReference type="Pfam" id="PF00593">
    <property type="entry name" value="TonB_dep_Rec_b-barrel"/>
    <property type="match status" value="1"/>
</dbReference>
<dbReference type="Gene3D" id="2.170.130.10">
    <property type="entry name" value="TonB-dependent receptor, plug domain"/>
    <property type="match status" value="1"/>
</dbReference>
<dbReference type="Gene3D" id="2.40.170.20">
    <property type="entry name" value="TonB-dependent receptor, beta-barrel domain"/>
    <property type="match status" value="1"/>
</dbReference>
<dbReference type="SUPFAM" id="SSF56935">
    <property type="entry name" value="Porins"/>
    <property type="match status" value="1"/>
</dbReference>
<feature type="chain" id="PRO_5027857158" evidence="14">
    <location>
        <begin position="31"/>
        <end position="705"/>
    </location>
</feature>
<feature type="domain" description="TonB-dependent receptor plug" evidence="16">
    <location>
        <begin position="58"/>
        <end position="168"/>
    </location>
</feature>